<dbReference type="EMBL" id="FQZI01000001">
    <property type="protein sequence ID" value="SHI51008.1"/>
    <property type="molecule type" value="Genomic_DNA"/>
</dbReference>
<sequence length="147" mass="16666">MKKALFTLSLILVSILTHAQQFEYKVITCVESIVPNGLGRSRLIDVEDKRNYKDFASEHSSGRNKSDRGDIRVENFEETKLLNFYNLGGIRFENIAANDAIITSKLNELSNEGWELFQALSGVESDAGDKDGQGIYITRFVFRKLKK</sequence>
<keyword evidence="3" id="KW-1185">Reference proteome</keyword>
<reference evidence="3" key="1">
    <citation type="submission" date="2016-11" db="EMBL/GenBank/DDBJ databases">
        <authorList>
            <person name="Varghese N."/>
            <person name="Submissions S."/>
        </authorList>
    </citation>
    <scope>NUCLEOTIDE SEQUENCE [LARGE SCALE GENOMIC DNA]</scope>
    <source>
        <strain evidence="3">DSM 18829</strain>
    </source>
</reference>
<keyword evidence="1" id="KW-0732">Signal</keyword>
<feature type="chain" id="PRO_5013268731" description="DUF4177 domain-containing protein" evidence="1">
    <location>
        <begin position="20"/>
        <end position="147"/>
    </location>
</feature>
<organism evidence="2 3">
    <name type="scientific">Flavobacterium terrae</name>
    <dbReference type="NCBI Taxonomy" id="415425"/>
    <lineage>
        <taxon>Bacteria</taxon>
        <taxon>Pseudomonadati</taxon>
        <taxon>Bacteroidota</taxon>
        <taxon>Flavobacteriia</taxon>
        <taxon>Flavobacteriales</taxon>
        <taxon>Flavobacteriaceae</taxon>
        <taxon>Flavobacterium</taxon>
    </lineage>
</organism>
<dbReference type="Proteomes" id="UP000184488">
    <property type="component" value="Unassembled WGS sequence"/>
</dbReference>
<feature type="signal peptide" evidence="1">
    <location>
        <begin position="1"/>
        <end position="19"/>
    </location>
</feature>
<protein>
    <recommendedName>
        <fullName evidence="4">DUF4177 domain-containing protein</fullName>
    </recommendedName>
</protein>
<proteinExistence type="predicted"/>
<evidence type="ECO:0008006" key="4">
    <source>
        <dbReference type="Google" id="ProtNLM"/>
    </source>
</evidence>
<dbReference type="STRING" id="415425.SAMN05444363_0891"/>
<name>A0A1M6BR61_9FLAO</name>
<evidence type="ECO:0000256" key="1">
    <source>
        <dbReference type="SAM" id="SignalP"/>
    </source>
</evidence>
<gene>
    <name evidence="2" type="ORF">SAMN05444363_0891</name>
</gene>
<dbReference type="OrthoDB" id="680777at2"/>
<dbReference type="AlphaFoldDB" id="A0A1M6BR61"/>
<evidence type="ECO:0000313" key="3">
    <source>
        <dbReference type="Proteomes" id="UP000184488"/>
    </source>
</evidence>
<dbReference type="RefSeq" id="WP_073308909.1">
    <property type="nucleotide sequence ID" value="NZ_FQZI01000001.1"/>
</dbReference>
<evidence type="ECO:0000313" key="2">
    <source>
        <dbReference type="EMBL" id="SHI51008.1"/>
    </source>
</evidence>
<accession>A0A1M6BR61</accession>